<feature type="region of interest" description="Disordered" evidence="1">
    <location>
        <begin position="60"/>
        <end position="109"/>
    </location>
</feature>
<dbReference type="Gene3D" id="1.20.120.1870">
    <property type="entry name" value="Fic/DOC protein, Fido domain"/>
    <property type="match status" value="1"/>
</dbReference>
<evidence type="ECO:0000313" key="3">
    <source>
        <dbReference type="Proteomes" id="UP000220102"/>
    </source>
</evidence>
<dbReference type="PANTHER" id="PTHR39426:SF1">
    <property type="entry name" value="HOMOLOGY TO DEATH-ON-CURING PROTEIN OF PHAGE P1"/>
    <property type="match status" value="1"/>
</dbReference>
<gene>
    <name evidence="2" type="ORF">CRI94_03755</name>
</gene>
<keyword evidence="3" id="KW-1185">Reference proteome</keyword>
<dbReference type="AlphaFoldDB" id="A0A2A8D029"/>
<evidence type="ECO:0000313" key="2">
    <source>
        <dbReference type="EMBL" id="PEN14167.1"/>
    </source>
</evidence>
<sequence>MFSARFPDDPGGMSSTNGARLCRPSDVFLSSLPALALTDHRFSRPTVLLTTRLLPTALRRMPDAGSSYRSPDTSDKDRPPPDPLGENVEEPNSSEPRTREEGSAEPRWITRPMLDAMHADLVRTYGGLPGVNADGLISLALARPRDRWATKEQRPDLADLASTYVYALSKNAGYRDCNLHVAFMAMNVFLDLNGRRLEVEPDAQIPKLIRGVASNGPETLASWIRERWKKR</sequence>
<accession>A0A2A8D029</accession>
<dbReference type="GO" id="GO:0016301">
    <property type="term" value="F:kinase activity"/>
    <property type="evidence" value="ECO:0007669"/>
    <property type="project" value="InterPro"/>
</dbReference>
<organism evidence="2 3">
    <name type="scientific">Longibacter salinarum</name>
    <dbReference type="NCBI Taxonomy" id="1850348"/>
    <lineage>
        <taxon>Bacteria</taxon>
        <taxon>Pseudomonadati</taxon>
        <taxon>Rhodothermota</taxon>
        <taxon>Rhodothermia</taxon>
        <taxon>Rhodothermales</taxon>
        <taxon>Salisaetaceae</taxon>
        <taxon>Longibacter</taxon>
    </lineage>
</organism>
<name>A0A2A8D029_9BACT</name>
<protein>
    <recommendedName>
        <fullName evidence="4">Fido domain-containing protein</fullName>
    </recommendedName>
</protein>
<reference evidence="2 3" key="1">
    <citation type="submission" date="2017-10" db="EMBL/GenBank/DDBJ databases">
        <title>Draft genome of Longibacter Salinarum.</title>
        <authorList>
            <person name="Goh K.M."/>
            <person name="Shamsir M.S."/>
            <person name="Lim S.W."/>
        </authorList>
    </citation>
    <scope>NUCLEOTIDE SEQUENCE [LARGE SCALE GENOMIC DNA]</scope>
    <source>
        <strain evidence="2 3">KCTC 52045</strain>
    </source>
</reference>
<comment type="caution">
    <text evidence="2">The sequence shown here is derived from an EMBL/GenBank/DDBJ whole genome shotgun (WGS) entry which is preliminary data.</text>
</comment>
<proteinExistence type="predicted"/>
<evidence type="ECO:0008006" key="4">
    <source>
        <dbReference type="Google" id="ProtNLM"/>
    </source>
</evidence>
<dbReference type="Proteomes" id="UP000220102">
    <property type="component" value="Unassembled WGS sequence"/>
</dbReference>
<dbReference type="PANTHER" id="PTHR39426">
    <property type="entry name" value="HOMOLOGY TO DEATH-ON-CURING PROTEIN OF PHAGE P1"/>
    <property type="match status" value="1"/>
</dbReference>
<evidence type="ECO:0000256" key="1">
    <source>
        <dbReference type="SAM" id="MobiDB-lite"/>
    </source>
</evidence>
<dbReference type="EMBL" id="PDEQ01000002">
    <property type="protein sequence ID" value="PEN14167.1"/>
    <property type="molecule type" value="Genomic_DNA"/>
</dbReference>
<dbReference type="InterPro" id="IPR006440">
    <property type="entry name" value="Doc"/>
</dbReference>
<dbReference type="InterPro" id="IPR053737">
    <property type="entry name" value="Type_II_TA_Toxin"/>
</dbReference>